<feature type="region of interest" description="Disordered" evidence="3">
    <location>
        <begin position="1"/>
        <end position="21"/>
    </location>
</feature>
<feature type="compositionally biased region" description="Basic and acidic residues" evidence="3">
    <location>
        <begin position="1"/>
        <end position="19"/>
    </location>
</feature>
<comment type="caution">
    <text evidence="6">The sequence shown here is derived from an EMBL/GenBank/DDBJ whole genome shotgun (WGS) entry which is preliminary data.</text>
</comment>
<evidence type="ECO:0000256" key="3">
    <source>
        <dbReference type="SAM" id="MobiDB-lite"/>
    </source>
</evidence>
<evidence type="ECO:0000256" key="2">
    <source>
        <dbReference type="RuleBase" id="RU003616"/>
    </source>
</evidence>
<evidence type="ECO:0000259" key="4">
    <source>
        <dbReference type="PROSITE" id="PS01031"/>
    </source>
</evidence>
<evidence type="ECO:0000313" key="6">
    <source>
        <dbReference type="EMBL" id="PWW30310.1"/>
    </source>
</evidence>
<reference evidence="6 7" key="1">
    <citation type="submission" date="2018-05" db="EMBL/GenBank/DDBJ databases">
        <title>Freshwater and sediment microbial communities from various areas in North America, analyzing microbe dynamics in response to fracking.</title>
        <authorList>
            <person name="Lamendella R."/>
        </authorList>
    </citation>
    <scope>NUCLEOTIDE SEQUENCE [LARGE SCALE GENOMIC DNA]</scope>
    <source>
        <strain evidence="6 7">15_TX</strain>
    </source>
</reference>
<gene>
    <name evidence="6" type="ORF">DFO73_103194</name>
</gene>
<dbReference type="InterPro" id="IPR007052">
    <property type="entry name" value="CS_dom"/>
</dbReference>
<name>A0A2V3A326_9BACI</name>
<dbReference type="Pfam" id="PF00011">
    <property type="entry name" value="HSP20"/>
    <property type="match status" value="1"/>
</dbReference>
<dbReference type="PROSITE" id="PS01031">
    <property type="entry name" value="SHSP"/>
    <property type="match status" value="1"/>
</dbReference>
<evidence type="ECO:0000259" key="5">
    <source>
        <dbReference type="PROSITE" id="PS51203"/>
    </source>
</evidence>
<comment type="similarity">
    <text evidence="1 2">Belongs to the small heat shock protein (HSP20) family.</text>
</comment>
<sequence length="161" mass="18813">MHVMEDPKKREREKDRNEPFGDLMKSMNQLFHEKPVKGFLQTMDDFFKNPFPYASSFHVDVAETEKEHIITAELPGINKEQIQIDILDNYITISVKSAEMVTEEDENRKIFRRQQSLQRSSRTIPLPQPVNEKKVKAVYQNGLLQITVPKQQGKTILIDEI</sequence>
<dbReference type="InterPro" id="IPR008978">
    <property type="entry name" value="HSP20-like_chaperone"/>
</dbReference>
<protein>
    <submittedName>
        <fullName evidence="6">HSP20 family molecular chaperone IbpA</fullName>
    </submittedName>
</protein>
<dbReference type="InterPro" id="IPR002068">
    <property type="entry name" value="A-crystallin/Hsp20_dom"/>
</dbReference>
<dbReference type="Gene3D" id="2.60.40.790">
    <property type="match status" value="1"/>
</dbReference>
<evidence type="ECO:0000256" key="1">
    <source>
        <dbReference type="PROSITE-ProRule" id="PRU00285"/>
    </source>
</evidence>
<dbReference type="PANTHER" id="PTHR11527">
    <property type="entry name" value="HEAT-SHOCK PROTEIN 20 FAMILY MEMBER"/>
    <property type="match status" value="1"/>
</dbReference>
<dbReference type="SUPFAM" id="SSF49764">
    <property type="entry name" value="HSP20-like chaperones"/>
    <property type="match status" value="1"/>
</dbReference>
<feature type="domain" description="CS" evidence="5">
    <location>
        <begin position="54"/>
        <end position="161"/>
    </location>
</feature>
<dbReference type="InterPro" id="IPR031107">
    <property type="entry name" value="Small_HSP"/>
</dbReference>
<proteinExistence type="inferred from homology"/>
<dbReference type="AlphaFoldDB" id="A0A2V3A326"/>
<evidence type="ECO:0000313" key="7">
    <source>
        <dbReference type="Proteomes" id="UP000247150"/>
    </source>
</evidence>
<accession>A0A2V3A326</accession>
<feature type="domain" description="SHSP" evidence="4">
    <location>
        <begin position="48"/>
        <end position="161"/>
    </location>
</feature>
<organism evidence="6 7">
    <name type="scientific">Cytobacillus oceanisediminis</name>
    <dbReference type="NCBI Taxonomy" id="665099"/>
    <lineage>
        <taxon>Bacteria</taxon>
        <taxon>Bacillati</taxon>
        <taxon>Bacillota</taxon>
        <taxon>Bacilli</taxon>
        <taxon>Bacillales</taxon>
        <taxon>Bacillaceae</taxon>
        <taxon>Cytobacillus</taxon>
    </lineage>
</organism>
<dbReference type="PROSITE" id="PS51203">
    <property type="entry name" value="CS"/>
    <property type="match status" value="1"/>
</dbReference>
<dbReference type="Proteomes" id="UP000247150">
    <property type="component" value="Unassembled WGS sequence"/>
</dbReference>
<dbReference type="EMBL" id="QGTW01000003">
    <property type="protein sequence ID" value="PWW30310.1"/>
    <property type="molecule type" value="Genomic_DNA"/>
</dbReference>